<evidence type="ECO:0000259" key="6">
    <source>
        <dbReference type="PROSITE" id="PS50887"/>
    </source>
</evidence>
<dbReference type="GO" id="GO:0052621">
    <property type="term" value="F:diguanylate cyclase activity"/>
    <property type="evidence" value="ECO:0007669"/>
    <property type="project" value="UniProtKB-EC"/>
</dbReference>
<comment type="caution">
    <text evidence="7">The sequence shown here is derived from an EMBL/GenBank/DDBJ whole genome shotgun (WGS) entry which is preliminary data.</text>
</comment>
<keyword evidence="7" id="KW-0548">Nucleotidyltransferase</keyword>
<organism evidence="7 8">
    <name type="scientific">Sporosarcina siberiensis</name>
    <dbReference type="NCBI Taxonomy" id="1365606"/>
    <lineage>
        <taxon>Bacteria</taxon>
        <taxon>Bacillati</taxon>
        <taxon>Bacillota</taxon>
        <taxon>Bacilli</taxon>
        <taxon>Bacillales</taxon>
        <taxon>Caryophanaceae</taxon>
        <taxon>Sporosarcina</taxon>
    </lineage>
</organism>
<proteinExistence type="predicted"/>
<keyword evidence="7" id="KW-0808">Transferase</keyword>
<dbReference type="RefSeq" id="WP_381538927.1">
    <property type="nucleotide sequence ID" value="NZ_JBHUGI010000032.1"/>
</dbReference>
<dbReference type="SUPFAM" id="SSF55073">
    <property type="entry name" value="Nucleotide cyclase"/>
    <property type="match status" value="1"/>
</dbReference>
<name>A0ABW4SKD4_9BACL</name>
<dbReference type="InterPro" id="IPR029151">
    <property type="entry name" value="Sensor-like_sf"/>
</dbReference>
<dbReference type="PROSITE" id="PS50887">
    <property type="entry name" value="GGDEF"/>
    <property type="match status" value="1"/>
</dbReference>
<dbReference type="EMBL" id="JBHUGI010000032">
    <property type="protein sequence ID" value="MFD1929096.1"/>
    <property type="molecule type" value="Genomic_DNA"/>
</dbReference>
<dbReference type="Proteomes" id="UP001597218">
    <property type="component" value="Unassembled WGS sequence"/>
</dbReference>
<dbReference type="InterPro" id="IPR029787">
    <property type="entry name" value="Nucleotide_cyclase"/>
</dbReference>
<feature type="domain" description="GGDEF" evidence="6">
    <location>
        <begin position="389"/>
        <end position="519"/>
    </location>
</feature>
<evidence type="ECO:0000256" key="3">
    <source>
        <dbReference type="ARBA" id="ARBA00022692"/>
    </source>
</evidence>
<dbReference type="CDD" id="cd18774">
    <property type="entry name" value="PDC2_HK_sensor"/>
    <property type="match status" value="1"/>
</dbReference>
<dbReference type="Gene3D" id="3.30.70.270">
    <property type="match status" value="1"/>
</dbReference>
<accession>A0ABW4SKD4</accession>
<keyword evidence="8" id="KW-1185">Reference proteome</keyword>
<dbReference type="PANTHER" id="PTHR45138:SF9">
    <property type="entry name" value="DIGUANYLATE CYCLASE DGCM-RELATED"/>
    <property type="match status" value="1"/>
</dbReference>
<evidence type="ECO:0000256" key="5">
    <source>
        <dbReference type="ARBA" id="ARBA00023136"/>
    </source>
</evidence>
<sequence length="529" mass="59508">MKFSLKHLILLVALLSVALTLISSITSGHRVNQDTLIENTLETNRVYAQKLADVTDTFFKTTLQTLKYSSKDVVEYMKQNNSEELLLKETKRLFNETNTFNSVVVTSATGKIIAASPEKLDLLGKQVTSPGGLQALEERKPLITKPYTSITNRLIIFISHPIFDDKGQYLGYVGGSIYLLEENILNDLLGKHFYQDGSYVYVVNEDGKILYHPEKSRISAIVPGNPVIEAVISGKSGDKRLTNSKGMDLLAGYAYMPTTSWGVVSQRPTEMALLPATETRNEMIINTLPFLLLSFIIIIYISNQIAKPLEKLGKYAESSMIKNEKEEIVDVNAWYYEAIQLEKALVKSLSFLEDKVNYFIHESTIDPLTGLVNRRSMDETTKKWIDQKVPFSIILFDIDRFKRVNDTYGHSVGDEVLKFVAKEMLAVSRSTDVCCRYGGEEFIMLLPQTTILQAFDIAERLRMKFETTVSPCGEVITISSGVASYPECAEHIMTLIEVADKSLYEAKNSGRNKTIMADFTEAHKELLKS</sequence>
<dbReference type="InterPro" id="IPR050469">
    <property type="entry name" value="Diguanylate_Cyclase"/>
</dbReference>
<evidence type="ECO:0000256" key="2">
    <source>
        <dbReference type="ARBA" id="ARBA00022475"/>
    </source>
</evidence>
<keyword evidence="5" id="KW-0472">Membrane</keyword>
<dbReference type="SMART" id="SM00267">
    <property type="entry name" value="GGDEF"/>
    <property type="match status" value="1"/>
</dbReference>
<keyword evidence="3" id="KW-0812">Transmembrane</keyword>
<gene>
    <name evidence="7" type="ORF">ACFSFY_13720</name>
</gene>
<keyword evidence="2" id="KW-1003">Cell membrane</keyword>
<dbReference type="PANTHER" id="PTHR45138">
    <property type="entry name" value="REGULATORY COMPONENTS OF SENSORY TRANSDUCTION SYSTEM"/>
    <property type="match status" value="1"/>
</dbReference>
<evidence type="ECO:0000256" key="4">
    <source>
        <dbReference type="ARBA" id="ARBA00022989"/>
    </source>
</evidence>
<reference evidence="8" key="1">
    <citation type="journal article" date="2019" name="Int. J. Syst. Evol. Microbiol.">
        <title>The Global Catalogue of Microorganisms (GCM) 10K type strain sequencing project: providing services to taxonomists for standard genome sequencing and annotation.</title>
        <authorList>
            <consortium name="The Broad Institute Genomics Platform"/>
            <consortium name="The Broad Institute Genome Sequencing Center for Infectious Disease"/>
            <person name="Wu L."/>
            <person name="Ma J."/>
        </authorList>
    </citation>
    <scope>NUCLEOTIDE SEQUENCE [LARGE SCALE GENOMIC DNA]</scope>
    <source>
        <strain evidence="8">CGMCC 4.7177</strain>
    </source>
</reference>
<protein>
    <submittedName>
        <fullName evidence="7">Sensor domain-containing diguanylate cyclase</fullName>
        <ecNumber evidence="7">2.7.7.65</ecNumber>
    </submittedName>
</protein>
<dbReference type="InterPro" id="IPR033479">
    <property type="entry name" value="dCache_1"/>
</dbReference>
<keyword evidence="4" id="KW-1133">Transmembrane helix</keyword>
<dbReference type="SUPFAM" id="SSF103190">
    <property type="entry name" value="Sensory domain-like"/>
    <property type="match status" value="2"/>
</dbReference>
<dbReference type="InterPro" id="IPR043128">
    <property type="entry name" value="Rev_trsase/Diguanyl_cyclase"/>
</dbReference>
<evidence type="ECO:0000256" key="1">
    <source>
        <dbReference type="ARBA" id="ARBA00004651"/>
    </source>
</evidence>
<dbReference type="NCBIfam" id="TIGR00254">
    <property type="entry name" value="GGDEF"/>
    <property type="match status" value="1"/>
</dbReference>
<dbReference type="InterPro" id="IPR000160">
    <property type="entry name" value="GGDEF_dom"/>
</dbReference>
<comment type="subcellular location">
    <subcellularLocation>
        <location evidence="1">Cell membrane</location>
        <topology evidence="1">Multi-pass membrane protein</topology>
    </subcellularLocation>
</comment>
<dbReference type="EC" id="2.7.7.65" evidence="7"/>
<dbReference type="CDD" id="cd18773">
    <property type="entry name" value="PDC1_HK_sensor"/>
    <property type="match status" value="1"/>
</dbReference>
<evidence type="ECO:0000313" key="8">
    <source>
        <dbReference type="Proteomes" id="UP001597218"/>
    </source>
</evidence>
<dbReference type="Gene3D" id="3.30.450.20">
    <property type="entry name" value="PAS domain"/>
    <property type="match status" value="1"/>
</dbReference>
<dbReference type="Pfam" id="PF02743">
    <property type="entry name" value="dCache_1"/>
    <property type="match status" value="1"/>
</dbReference>
<evidence type="ECO:0000313" key="7">
    <source>
        <dbReference type="EMBL" id="MFD1929096.1"/>
    </source>
</evidence>
<dbReference type="Pfam" id="PF00990">
    <property type="entry name" value="GGDEF"/>
    <property type="match status" value="1"/>
</dbReference>
<dbReference type="CDD" id="cd01949">
    <property type="entry name" value="GGDEF"/>
    <property type="match status" value="1"/>
</dbReference>